<dbReference type="EMBL" id="LR721750">
    <property type="protein sequence ID" value="VVV03896.1"/>
    <property type="molecule type" value="Genomic_DNA"/>
</dbReference>
<dbReference type="Gene3D" id="3.30.2130.10">
    <property type="entry name" value="VC0802-like"/>
    <property type="match status" value="1"/>
</dbReference>
<evidence type="ECO:0000259" key="1">
    <source>
        <dbReference type="Pfam" id="PF10000"/>
    </source>
</evidence>
<reference evidence="3" key="1">
    <citation type="submission" date="2019-09" db="EMBL/GenBank/DDBJ databases">
        <authorList>
            <person name="Hjerde E."/>
        </authorList>
    </citation>
    <scope>NUCLEOTIDE SEQUENCE</scope>
    <source>
        <strain evidence="3">06/09/160</strain>
    </source>
</reference>
<feature type="domain" description="DUF2241" evidence="1">
    <location>
        <begin position="2"/>
        <end position="70"/>
    </location>
</feature>
<dbReference type="PANTHER" id="PTHR39199">
    <property type="entry name" value="BLR5128 PROTEIN"/>
    <property type="match status" value="1"/>
</dbReference>
<proteinExistence type="predicted"/>
<dbReference type="AlphaFoldDB" id="A0A5Q4YXT6"/>
<dbReference type="SUPFAM" id="SSF55021">
    <property type="entry name" value="ACT-like"/>
    <property type="match status" value="2"/>
</dbReference>
<sequence length="134" mass="14462">MSGISDLNTLLASMSPELMDGEFVFITVSGTLADYAQYNPIAMFQEKEGLTLVLPVNDAKLGGFEFDGIYKQITLMVHSSLEAVGLTAAIATKLTANGISANVIAAYYHDHVFIQKDKADLALKALKALKEFTN</sequence>
<dbReference type="Pfam" id="PF13840">
    <property type="entry name" value="ACT_7"/>
    <property type="match status" value="1"/>
</dbReference>
<dbReference type="InterPro" id="IPR018717">
    <property type="entry name" value="DUF2241"/>
</dbReference>
<accession>A0A5Q4YXT6</accession>
<gene>
    <name evidence="3" type="ORF">AW0309160_01279</name>
</gene>
<dbReference type="InterPro" id="IPR027795">
    <property type="entry name" value="CASTOR_ACT_dom"/>
</dbReference>
<feature type="domain" description="CASTOR ACT" evidence="2">
    <location>
        <begin position="72"/>
        <end position="127"/>
    </location>
</feature>
<protein>
    <submittedName>
        <fullName evidence="3">Uncharacterized protein</fullName>
    </submittedName>
</protein>
<dbReference type="PANTHER" id="PTHR39199:SF1">
    <property type="entry name" value="BLR5128 PROTEIN"/>
    <property type="match status" value="1"/>
</dbReference>
<dbReference type="Pfam" id="PF10000">
    <property type="entry name" value="ACT_3"/>
    <property type="match status" value="1"/>
</dbReference>
<organism evidence="3">
    <name type="scientific">Aliivibrio wodanis</name>
    <dbReference type="NCBI Taxonomy" id="80852"/>
    <lineage>
        <taxon>Bacteria</taxon>
        <taxon>Pseudomonadati</taxon>
        <taxon>Pseudomonadota</taxon>
        <taxon>Gammaproteobacteria</taxon>
        <taxon>Vibrionales</taxon>
        <taxon>Vibrionaceae</taxon>
        <taxon>Aliivibrio</taxon>
    </lineage>
</organism>
<evidence type="ECO:0000259" key="2">
    <source>
        <dbReference type="Pfam" id="PF13840"/>
    </source>
</evidence>
<name>A0A5Q4YXT6_9GAMM</name>
<dbReference type="InterPro" id="IPR045865">
    <property type="entry name" value="ACT-like_dom_sf"/>
</dbReference>
<evidence type="ECO:0000313" key="3">
    <source>
        <dbReference type="EMBL" id="VVV03896.1"/>
    </source>
</evidence>